<dbReference type="Gene3D" id="3.40.630.30">
    <property type="match status" value="1"/>
</dbReference>
<dbReference type="GO" id="GO:0016747">
    <property type="term" value="F:acyltransferase activity, transferring groups other than amino-acyl groups"/>
    <property type="evidence" value="ECO:0007669"/>
    <property type="project" value="InterPro"/>
</dbReference>
<dbReference type="EMBL" id="DXDD01000141">
    <property type="protein sequence ID" value="HIY61259.1"/>
    <property type="molecule type" value="Genomic_DNA"/>
</dbReference>
<proteinExistence type="predicted"/>
<dbReference type="AlphaFoldDB" id="A0A9D1YQV2"/>
<feature type="domain" description="N-acetyltransferase" evidence="1">
    <location>
        <begin position="12"/>
        <end position="164"/>
    </location>
</feature>
<dbReference type="InterPro" id="IPR016181">
    <property type="entry name" value="Acyl_CoA_acyltransferase"/>
</dbReference>
<gene>
    <name evidence="2" type="ORF">H9831_11380</name>
</gene>
<reference evidence="2" key="2">
    <citation type="submission" date="2021-04" db="EMBL/GenBank/DDBJ databases">
        <authorList>
            <person name="Gilroy R."/>
        </authorList>
    </citation>
    <scope>NUCLEOTIDE SEQUENCE</scope>
    <source>
        <strain evidence="2">ChiSxjej3B15-24422</strain>
    </source>
</reference>
<reference evidence="2" key="1">
    <citation type="journal article" date="2021" name="PeerJ">
        <title>Extensive microbial diversity within the chicken gut microbiome revealed by metagenomics and culture.</title>
        <authorList>
            <person name="Gilroy R."/>
            <person name="Ravi A."/>
            <person name="Getino M."/>
            <person name="Pursley I."/>
            <person name="Horton D.L."/>
            <person name="Alikhan N.F."/>
            <person name="Baker D."/>
            <person name="Gharbi K."/>
            <person name="Hall N."/>
            <person name="Watson M."/>
            <person name="Adriaenssens E.M."/>
            <person name="Foster-Nyarko E."/>
            <person name="Jarju S."/>
            <person name="Secka A."/>
            <person name="Antonio M."/>
            <person name="Oren A."/>
            <person name="Chaudhuri R.R."/>
            <person name="La Ragione R."/>
            <person name="Hildebrand F."/>
            <person name="Pallen M.J."/>
        </authorList>
    </citation>
    <scope>NUCLEOTIDE SEQUENCE</scope>
    <source>
        <strain evidence="2">ChiSxjej3B15-24422</strain>
    </source>
</reference>
<accession>A0A9D1YQV2</accession>
<name>A0A9D1YQV2_9FIRM</name>
<protein>
    <submittedName>
        <fullName evidence="2">GNAT family N-acetyltransferase</fullName>
    </submittedName>
</protein>
<dbReference type="PROSITE" id="PS51186">
    <property type="entry name" value="GNAT"/>
    <property type="match status" value="1"/>
</dbReference>
<dbReference type="Pfam" id="PF13673">
    <property type="entry name" value="Acetyltransf_10"/>
    <property type="match status" value="1"/>
</dbReference>
<dbReference type="Proteomes" id="UP000824007">
    <property type="component" value="Unassembled WGS sequence"/>
</dbReference>
<dbReference type="SUPFAM" id="SSF55729">
    <property type="entry name" value="Acyl-CoA N-acyltransferases (Nat)"/>
    <property type="match status" value="1"/>
</dbReference>
<evidence type="ECO:0000313" key="2">
    <source>
        <dbReference type="EMBL" id="HIY61259.1"/>
    </source>
</evidence>
<comment type="caution">
    <text evidence="2">The sequence shown here is derived from an EMBL/GenBank/DDBJ whole genome shotgun (WGS) entry which is preliminary data.</text>
</comment>
<evidence type="ECO:0000313" key="3">
    <source>
        <dbReference type="Proteomes" id="UP000824007"/>
    </source>
</evidence>
<organism evidence="2 3">
    <name type="scientific">Candidatus Eisenbergiella pullistercoris</name>
    <dbReference type="NCBI Taxonomy" id="2838555"/>
    <lineage>
        <taxon>Bacteria</taxon>
        <taxon>Bacillati</taxon>
        <taxon>Bacillota</taxon>
        <taxon>Clostridia</taxon>
        <taxon>Lachnospirales</taxon>
        <taxon>Lachnospiraceae</taxon>
        <taxon>Eisenbergiella</taxon>
    </lineage>
</organism>
<evidence type="ECO:0000259" key="1">
    <source>
        <dbReference type="PROSITE" id="PS51186"/>
    </source>
</evidence>
<dbReference type="InterPro" id="IPR000182">
    <property type="entry name" value="GNAT_dom"/>
</dbReference>
<sequence length="164" mass="19318">MNSVKKKEKDSIRLVRAVLSDAEELYELQKACFQALLEKYQDYELNPAAEPLEKTIGRLRENFTDFYFIMLGNRKIGGVRIRHRDQECKLGPIFLLTEYQGFGYAQETICQAEGKYPESVLWKLETILQEPKLCHLYEKMGYRRTGKTERVKDGMDLVYYEKEV</sequence>